<dbReference type="AlphaFoldDB" id="A0A433D4K4"/>
<protein>
    <submittedName>
        <fullName evidence="8">Cytochrome P450</fullName>
    </submittedName>
</protein>
<comment type="similarity">
    <text evidence="2 7">Belongs to the cytochrome P450 family.</text>
</comment>
<proteinExistence type="inferred from homology"/>
<dbReference type="PANTHER" id="PTHR24286">
    <property type="entry name" value="CYTOCHROME P450 26"/>
    <property type="match status" value="1"/>
</dbReference>
<dbReference type="Pfam" id="PF00067">
    <property type="entry name" value="p450"/>
    <property type="match status" value="1"/>
</dbReference>
<evidence type="ECO:0000256" key="2">
    <source>
        <dbReference type="ARBA" id="ARBA00010617"/>
    </source>
</evidence>
<accession>A0A433D4K4</accession>
<dbReference type="GO" id="GO:0016705">
    <property type="term" value="F:oxidoreductase activity, acting on paired donors, with incorporation or reduction of molecular oxygen"/>
    <property type="evidence" value="ECO:0007669"/>
    <property type="project" value="InterPro"/>
</dbReference>
<dbReference type="PANTHER" id="PTHR24286:SF228">
    <property type="entry name" value="C-22 STEROL DESATURASE ERG5"/>
    <property type="match status" value="1"/>
</dbReference>
<dbReference type="OrthoDB" id="1372046at2759"/>
<keyword evidence="5 6" id="KW-0408">Iron</keyword>
<dbReference type="Gene3D" id="1.10.630.10">
    <property type="entry name" value="Cytochrome P450"/>
    <property type="match status" value="1"/>
</dbReference>
<evidence type="ECO:0000256" key="7">
    <source>
        <dbReference type="RuleBase" id="RU000461"/>
    </source>
</evidence>
<keyword evidence="9" id="KW-1185">Reference proteome</keyword>
<evidence type="ECO:0000256" key="3">
    <source>
        <dbReference type="ARBA" id="ARBA00022723"/>
    </source>
</evidence>
<dbReference type="Proteomes" id="UP000268093">
    <property type="component" value="Unassembled WGS sequence"/>
</dbReference>
<evidence type="ECO:0000256" key="6">
    <source>
        <dbReference type="PIRSR" id="PIRSR602401-1"/>
    </source>
</evidence>
<dbReference type="InterPro" id="IPR001128">
    <property type="entry name" value="Cyt_P450"/>
</dbReference>
<evidence type="ECO:0000256" key="5">
    <source>
        <dbReference type="ARBA" id="ARBA00023004"/>
    </source>
</evidence>
<evidence type="ECO:0000313" key="8">
    <source>
        <dbReference type="EMBL" id="RUP45787.1"/>
    </source>
</evidence>
<dbReference type="GO" id="GO:0016125">
    <property type="term" value="P:sterol metabolic process"/>
    <property type="evidence" value="ECO:0007669"/>
    <property type="project" value="TreeGrafter"/>
</dbReference>
<sequence length="536" mass="60662">MASSRLTVAHDQNALSVCRIFDMFAQYTIPLNGTTSLTPASVRLLESPAPVTIVVGFLVAGLLVWEQVSYRRKKQHLPGPDVKQPIIGALLESLHPTFDGYLSKWNSGPLSCVSVFNRFIVIASTCDLSRKILNSPTFAEPCIIDAMWKILEPDNWVFLMGKAHVDYRKGLNVLFTRRALRIYVPIQQKVYAEHFKKWLQLGGKQERYQMLFREVNLDASLRVFFGDYIPTDVAEQISVKYLRITAALELVNFPLALPGTKVWHAMRSRKYIVDEFLKAVKISRERMARGEPESCMLDGWIKSMIDITSGATAKGDDEENVTRTTRYFEDREVALTLLTFLFASQDATTSAVTWAFQLLADNPDVLAKVRQEQAEVRNDDYDKEVTYEMLESMLYTRQVVKEVMRYRPPVLMSEYCTVAFGMSVRAMVIPTFWPALHDPEVYPNPDNFDPDRFGPNGSASDTAKNYMVFGCGPHVCLGKEYAIGLITGLIGQASVKLDWEHVKTEDSEKIIIFATTYPKDACILKVTPRSRSPVTV</sequence>
<comment type="cofactor">
    <cofactor evidence="1 6">
        <name>heme</name>
        <dbReference type="ChEBI" id="CHEBI:30413"/>
    </cofactor>
</comment>
<dbReference type="PRINTS" id="PR00463">
    <property type="entry name" value="EP450I"/>
</dbReference>
<dbReference type="InterPro" id="IPR002401">
    <property type="entry name" value="Cyt_P450_E_grp-I"/>
</dbReference>
<reference evidence="8 9" key="1">
    <citation type="journal article" date="2018" name="New Phytol.">
        <title>Phylogenomics of Endogonaceae and evolution of mycorrhizas within Mucoromycota.</title>
        <authorList>
            <person name="Chang Y."/>
            <person name="Desiro A."/>
            <person name="Na H."/>
            <person name="Sandor L."/>
            <person name="Lipzen A."/>
            <person name="Clum A."/>
            <person name="Barry K."/>
            <person name="Grigoriev I.V."/>
            <person name="Martin F.M."/>
            <person name="Stajich J.E."/>
            <person name="Smith M.E."/>
            <person name="Bonito G."/>
            <person name="Spatafora J.W."/>
        </authorList>
    </citation>
    <scope>NUCLEOTIDE SEQUENCE [LARGE SCALE GENOMIC DNA]</scope>
    <source>
        <strain evidence="8 9">GMNB39</strain>
    </source>
</reference>
<evidence type="ECO:0000256" key="1">
    <source>
        <dbReference type="ARBA" id="ARBA00001971"/>
    </source>
</evidence>
<dbReference type="GO" id="GO:0004497">
    <property type="term" value="F:monooxygenase activity"/>
    <property type="evidence" value="ECO:0007669"/>
    <property type="project" value="UniProtKB-KW"/>
</dbReference>
<keyword evidence="3 6" id="KW-0479">Metal-binding</keyword>
<gene>
    <name evidence="8" type="ORF">BC936DRAFT_147734</name>
</gene>
<comment type="caution">
    <text evidence="8">The sequence shown here is derived from an EMBL/GenBank/DDBJ whole genome shotgun (WGS) entry which is preliminary data.</text>
</comment>
<feature type="binding site" description="axial binding residue" evidence="6">
    <location>
        <position position="476"/>
    </location>
    <ligand>
        <name>heme</name>
        <dbReference type="ChEBI" id="CHEBI:30413"/>
    </ligand>
    <ligandPart>
        <name>Fe</name>
        <dbReference type="ChEBI" id="CHEBI:18248"/>
    </ligandPart>
</feature>
<dbReference type="InterPro" id="IPR036396">
    <property type="entry name" value="Cyt_P450_sf"/>
</dbReference>
<dbReference type="EMBL" id="RBNI01006760">
    <property type="protein sequence ID" value="RUP45787.1"/>
    <property type="molecule type" value="Genomic_DNA"/>
</dbReference>
<dbReference type="InterPro" id="IPR017972">
    <property type="entry name" value="Cyt_P450_CS"/>
</dbReference>
<dbReference type="FunFam" id="1.10.630.10:FF:000021">
    <property type="entry name" value="Cytochrome P450 61"/>
    <property type="match status" value="1"/>
</dbReference>
<dbReference type="GO" id="GO:0005506">
    <property type="term" value="F:iron ion binding"/>
    <property type="evidence" value="ECO:0007669"/>
    <property type="project" value="InterPro"/>
</dbReference>
<dbReference type="PRINTS" id="PR00385">
    <property type="entry name" value="P450"/>
</dbReference>
<keyword evidence="6 7" id="KW-0349">Heme</keyword>
<evidence type="ECO:0000313" key="9">
    <source>
        <dbReference type="Proteomes" id="UP000268093"/>
    </source>
</evidence>
<dbReference type="GO" id="GO:0020037">
    <property type="term" value="F:heme binding"/>
    <property type="evidence" value="ECO:0007669"/>
    <property type="project" value="InterPro"/>
</dbReference>
<dbReference type="PROSITE" id="PS00086">
    <property type="entry name" value="CYTOCHROME_P450"/>
    <property type="match status" value="1"/>
</dbReference>
<organism evidence="8 9">
    <name type="scientific">Jimgerdemannia flammicorona</name>
    <dbReference type="NCBI Taxonomy" id="994334"/>
    <lineage>
        <taxon>Eukaryota</taxon>
        <taxon>Fungi</taxon>
        <taxon>Fungi incertae sedis</taxon>
        <taxon>Mucoromycota</taxon>
        <taxon>Mucoromycotina</taxon>
        <taxon>Endogonomycetes</taxon>
        <taxon>Endogonales</taxon>
        <taxon>Endogonaceae</taxon>
        <taxon>Jimgerdemannia</taxon>
    </lineage>
</organism>
<evidence type="ECO:0000256" key="4">
    <source>
        <dbReference type="ARBA" id="ARBA00023002"/>
    </source>
</evidence>
<name>A0A433D4K4_9FUNG</name>
<keyword evidence="7" id="KW-0503">Monooxygenase</keyword>
<dbReference type="SUPFAM" id="SSF48264">
    <property type="entry name" value="Cytochrome P450"/>
    <property type="match status" value="1"/>
</dbReference>
<keyword evidence="4 7" id="KW-0560">Oxidoreductase</keyword>